<keyword evidence="9 20" id="KW-0418">Kinase</keyword>
<feature type="region of interest" description="Disordered" evidence="17">
    <location>
        <begin position="714"/>
        <end position="733"/>
    </location>
</feature>
<feature type="region of interest" description="Disordered" evidence="17">
    <location>
        <begin position="1"/>
        <end position="292"/>
    </location>
</feature>
<keyword evidence="8 16" id="KW-0547">Nucleotide-binding</keyword>
<feature type="compositionally biased region" description="Polar residues" evidence="17">
    <location>
        <begin position="248"/>
        <end position="263"/>
    </location>
</feature>
<protein>
    <recommendedName>
        <fullName evidence="2">non-specific serine/threonine protein kinase</fullName>
        <ecNumber evidence="2">2.7.11.1</ecNumber>
    </recommendedName>
</protein>
<feature type="domain" description="Protein kinase" evidence="19">
    <location>
        <begin position="428"/>
        <end position="714"/>
    </location>
</feature>
<feature type="compositionally biased region" description="Low complexity" evidence="17">
    <location>
        <begin position="1"/>
        <end position="247"/>
    </location>
</feature>
<dbReference type="SMART" id="SM00220">
    <property type="entry name" value="S_TKc"/>
    <property type="match status" value="1"/>
</dbReference>
<feature type="region of interest" description="Disordered" evidence="17">
    <location>
        <begin position="366"/>
        <end position="401"/>
    </location>
</feature>
<evidence type="ECO:0000256" key="18">
    <source>
        <dbReference type="SAM" id="Phobius"/>
    </source>
</evidence>
<dbReference type="PROSITE" id="PS50011">
    <property type="entry name" value="PROTEIN_KINASE_DOM"/>
    <property type="match status" value="1"/>
</dbReference>
<dbReference type="InterPro" id="IPR001245">
    <property type="entry name" value="Ser-Thr/Tyr_kinase_cat_dom"/>
</dbReference>
<name>A0A5N5FPC3_9ROSA</name>
<dbReference type="OrthoDB" id="4062651at2759"/>
<dbReference type="AlphaFoldDB" id="A0A5N5FPC3"/>
<sequence>MGSSDDQNSSSDSPPSDSSSSSSPTPPSSSSSSPSSSSSSSSSPSPPSSDSGDSSPSNGSSNSSPPPSNNSNNSSPPSDSNSSNNSNNNSSNSSSSNSSNNSDNSSNNSSSSNNSKNSPPSNNNSNNSNDNSNNSNNNSNNSNNSNNNSNNSNGNSSGNSNSNGNSNGSDNKNNNSNGSDNKNDNNSNSSDNKNNNNSNSSDNKNNNSNNNNSNNNSNSHKSPPQNSNSQKSPSSQNNGGQNDSQSPPKSSQGNWSPKSSENWSPPALGSSGKSHHSSSSDNDGSPPTSRSGSSTPIIVGVVAAAGVLLIVFVLLFLACSKRRKKRQTTSHLMENPDPYRPNGSGDYWQGGPKSSEHVLNMPPSGRAPNGGWTMTSGGAPPVMSGDMSSSNFSGPHGPPLPPPHPNVAFGFNKSTFTYEELAAATSGFAQAKLIGQGGFGYVHKGVLPNGKEIAVKSLKAGSGQGDREFAAEVEIISRVHHRHLVSLVGYCLSGERKLLVYEFIANNNLEFHLHSADRPPLEWANRVKIALGSAKGLAYLHEDCHPKIIHRDIKAANILIDYSFEAKVADFGLAKLNQENVTHVSTRVMGTFGYLAPEYASSGKLTEKSDVFSFGIMLLELITGRRPVDLSGEYEEDTLVDWARPLCMKAIDTGDYSELLDRRLENNYNQEQVARMVACAAASVRHSAKKRPKMSQIVRALEGDVSMEDLHEGIKGQLGSSGSPSMASSEFEADSYNAKMKGLRKPALMDSTDYPSSEYGATSE</sequence>
<evidence type="ECO:0000256" key="2">
    <source>
        <dbReference type="ARBA" id="ARBA00012513"/>
    </source>
</evidence>
<evidence type="ECO:0000256" key="10">
    <source>
        <dbReference type="ARBA" id="ARBA00022840"/>
    </source>
</evidence>
<keyword evidence="12 18" id="KW-0472">Membrane</keyword>
<dbReference type="PANTHER" id="PTHR47982:SF47">
    <property type="entry name" value="PROLINE-RICH RECEPTOR-LIKE PROTEIN KINASE PERK6-RELATED"/>
    <property type="match status" value="1"/>
</dbReference>
<evidence type="ECO:0000256" key="8">
    <source>
        <dbReference type="ARBA" id="ARBA00022741"/>
    </source>
</evidence>
<dbReference type="Gene3D" id="1.10.510.10">
    <property type="entry name" value="Transferase(Phosphotransferase) domain 1"/>
    <property type="match status" value="1"/>
</dbReference>
<comment type="caution">
    <text evidence="20">The sequence shown here is derived from an EMBL/GenBank/DDBJ whole genome shotgun (WGS) entry which is preliminary data.</text>
</comment>
<evidence type="ECO:0000256" key="4">
    <source>
        <dbReference type="ARBA" id="ARBA00022527"/>
    </source>
</evidence>
<feature type="transmembrane region" description="Helical" evidence="18">
    <location>
        <begin position="297"/>
        <end position="318"/>
    </location>
</feature>
<feature type="region of interest" description="Disordered" evidence="17">
    <location>
        <begin position="323"/>
        <end position="343"/>
    </location>
</feature>
<dbReference type="GO" id="GO:0005524">
    <property type="term" value="F:ATP binding"/>
    <property type="evidence" value="ECO:0007669"/>
    <property type="project" value="UniProtKB-UniRule"/>
</dbReference>
<comment type="catalytic activity">
    <reaction evidence="14">
        <text>L-threonyl-[protein] + ATP = O-phospho-L-threonyl-[protein] + ADP + H(+)</text>
        <dbReference type="Rhea" id="RHEA:46608"/>
        <dbReference type="Rhea" id="RHEA-COMP:11060"/>
        <dbReference type="Rhea" id="RHEA-COMP:11605"/>
        <dbReference type="ChEBI" id="CHEBI:15378"/>
        <dbReference type="ChEBI" id="CHEBI:30013"/>
        <dbReference type="ChEBI" id="CHEBI:30616"/>
        <dbReference type="ChEBI" id="CHEBI:61977"/>
        <dbReference type="ChEBI" id="CHEBI:456216"/>
        <dbReference type="EC" id="2.7.11.1"/>
    </reaction>
</comment>
<evidence type="ECO:0000256" key="15">
    <source>
        <dbReference type="ARBA" id="ARBA00048679"/>
    </source>
</evidence>
<keyword evidence="13" id="KW-0325">Glycoprotein</keyword>
<dbReference type="FunFam" id="1.10.510.10:FF:000239">
    <property type="entry name" value="Proline-rich receptor-like protein kinase PERK1"/>
    <property type="match status" value="1"/>
</dbReference>
<evidence type="ECO:0000256" key="12">
    <source>
        <dbReference type="ARBA" id="ARBA00023136"/>
    </source>
</evidence>
<keyword evidence="3" id="KW-1003">Cell membrane</keyword>
<evidence type="ECO:0000256" key="17">
    <source>
        <dbReference type="SAM" id="MobiDB-lite"/>
    </source>
</evidence>
<dbReference type="FunFam" id="3.30.200.20:FF:000207">
    <property type="entry name" value="proline-rich receptor-like protein kinase PERK1"/>
    <property type="match status" value="1"/>
</dbReference>
<feature type="binding site" evidence="16">
    <location>
        <position position="456"/>
    </location>
    <ligand>
        <name>ATP</name>
        <dbReference type="ChEBI" id="CHEBI:30616"/>
    </ligand>
</feature>
<dbReference type="Proteomes" id="UP000327157">
    <property type="component" value="Chromosome 10"/>
</dbReference>
<dbReference type="Pfam" id="PF07714">
    <property type="entry name" value="PK_Tyr_Ser-Thr"/>
    <property type="match status" value="1"/>
</dbReference>
<keyword evidence="11 18" id="KW-1133">Transmembrane helix</keyword>
<proteinExistence type="predicted"/>
<evidence type="ECO:0000256" key="16">
    <source>
        <dbReference type="PROSITE-ProRule" id="PRU10141"/>
    </source>
</evidence>
<dbReference type="InterPro" id="IPR047117">
    <property type="entry name" value="PERK1-13-like"/>
</dbReference>
<evidence type="ECO:0000256" key="1">
    <source>
        <dbReference type="ARBA" id="ARBA00004162"/>
    </source>
</evidence>
<keyword evidence="7 18" id="KW-0812">Transmembrane</keyword>
<dbReference type="InterPro" id="IPR011009">
    <property type="entry name" value="Kinase-like_dom_sf"/>
</dbReference>
<reference evidence="20 21" key="3">
    <citation type="submission" date="2019-11" db="EMBL/GenBank/DDBJ databases">
        <title>A de novo genome assembly of a pear dwarfing rootstock.</title>
        <authorList>
            <person name="Wang F."/>
            <person name="Wang J."/>
            <person name="Li S."/>
            <person name="Zhang Y."/>
            <person name="Fang M."/>
            <person name="Ma L."/>
            <person name="Zhao Y."/>
            <person name="Jiang S."/>
        </authorList>
    </citation>
    <scope>NUCLEOTIDE SEQUENCE [LARGE SCALE GENOMIC DNA]</scope>
    <source>
        <strain evidence="20">S2</strain>
        <tissue evidence="20">Leaf</tissue>
    </source>
</reference>
<dbReference type="InterPro" id="IPR017441">
    <property type="entry name" value="Protein_kinase_ATP_BS"/>
</dbReference>
<keyword evidence="21" id="KW-1185">Reference proteome</keyword>
<comment type="subcellular location">
    <subcellularLocation>
        <location evidence="1">Cell membrane</location>
        <topology evidence="1">Single-pass membrane protein</topology>
    </subcellularLocation>
</comment>
<feature type="region of interest" description="Disordered" evidence="17">
    <location>
        <begin position="742"/>
        <end position="764"/>
    </location>
</feature>
<comment type="catalytic activity">
    <reaction evidence="15">
        <text>L-seryl-[protein] + ATP = O-phospho-L-seryl-[protein] + ADP + H(+)</text>
        <dbReference type="Rhea" id="RHEA:17989"/>
        <dbReference type="Rhea" id="RHEA-COMP:9863"/>
        <dbReference type="Rhea" id="RHEA-COMP:11604"/>
        <dbReference type="ChEBI" id="CHEBI:15378"/>
        <dbReference type="ChEBI" id="CHEBI:29999"/>
        <dbReference type="ChEBI" id="CHEBI:30616"/>
        <dbReference type="ChEBI" id="CHEBI:83421"/>
        <dbReference type="ChEBI" id="CHEBI:456216"/>
        <dbReference type="EC" id="2.7.11.1"/>
    </reaction>
</comment>
<evidence type="ECO:0000313" key="20">
    <source>
        <dbReference type="EMBL" id="KAB2603102.1"/>
    </source>
</evidence>
<feature type="compositionally biased region" description="Polar residues" evidence="17">
    <location>
        <begin position="753"/>
        <end position="764"/>
    </location>
</feature>
<evidence type="ECO:0000256" key="11">
    <source>
        <dbReference type="ARBA" id="ARBA00022989"/>
    </source>
</evidence>
<dbReference type="SUPFAM" id="SSF56112">
    <property type="entry name" value="Protein kinase-like (PK-like)"/>
    <property type="match status" value="1"/>
</dbReference>
<evidence type="ECO:0000256" key="3">
    <source>
        <dbReference type="ARBA" id="ARBA00022475"/>
    </source>
</evidence>
<evidence type="ECO:0000256" key="13">
    <source>
        <dbReference type="ARBA" id="ARBA00023180"/>
    </source>
</evidence>
<feature type="compositionally biased region" description="Low complexity" evidence="17">
    <location>
        <begin position="277"/>
        <end position="292"/>
    </location>
</feature>
<reference evidence="20 21" key="1">
    <citation type="submission" date="2019-09" db="EMBL/GenBank/DDBJ databases">
        <authorList>
            <person name="Ou C."/>
        </authorList>
    </citation>
    <scope>NUCLEOTIDE SEQUENCE [LARGE SCALE GENOMIC DNA]</scope>
    <source>
        <strain evidence="20">S2</strain>
        <tissue evidence="20">Leaf</tissue>
    </source>
</reference>
<evidence type="ECO:0000259" key="19">
    <source>
        <dbReference type="PROSITE" id="PS50011"/>
    </source>
</evidence>
<organism evidence="20 21">
    <name type="scientific">Pyrus ussuriensis x Pyrus communis</name>
    <dbReference type="NCBI Taxonomy" id="2448454"/>
    <lineage>
        <taxon>Eukaryota</taxon>
        <taxon>Viridiplantae</taxon>
        <taxon>Streptophyta</taxon>
        <taxon>Embryophyta</taxon>
        <taxon>Tracheophyta</taxon>
        <taxon>Spermatophyta</taxon>
        <taxon>Magnoliopsida</taxon>
        <taxon>eudicotyledons</taxon>
        <taxon>Gunneridae</taxon>
        <taxon>Pentapetalae</taxon>
        <taxon>rosids</taxon>
        <taxon>fabids</taxon>
        <taxon>Rosales</taxon>
        <taxon>Rosaceae</taxon>
        <taxon>Amygdaloideae</taxon>
        <taxon>Maleae</taxon>
        <taxon>Pyrus</taxon>
    </lineage>
</organism>
<dbReference type="InterPro" id="IPR008271">
    <property type="entry name" value="Ser/Thr_kinase_AS"/>
</dbReference>
<dbReference type="GO" id="GO:0005886">
    <property type="term" value="C:plasma membrane"/>
    <property type="evidence" value="ECO:0007669"/>
    <property type="project" value="UniProtKB-SubCell"/>
</dbReference>
<keyword evidence="6" id="KW-0808">Transferase</keyword>
<reference evidence="21" key="2">
    <citation type="submission" date="2019-10" db="EMBL/GenBank/DDBJ databases">
        <title>A de novo genome assembly of a pear dwarfing rootstock.</title>
        <authorList>
            <person name="Wang F."/>
            <person name="Wang J."/>
            <person name="Li S."/>
            <person name="Zhang Y."/>
            <person name="Fang M."/>
            <person name="Ma L."/>
            <person name="Zhao Y."/>
            <person name="Jiang S."/>
        </authorList>
    </citation>
    <scope>NUCLEOTIDE SEQUENCE [LARGE SCALE GENOMIC DNA]</scope>
</reference>
<keyword evidence="10 16" id="KW-0067">ATP-binding</keyword>
<gene>
    <name evidence="20" type="ORF">D8674_004107</name>
</gene>
<evidence type="ECO:0000256" key="5">
    <source>
        <dbReference type="ARBA" id="ARBA00022553"/>
    </source>
</evidence>
<dbReference type="PANTHER" id="PTHR47982">
    <property type="entry name" value="PROLINE-RICH RECEPTOR-LIKE PROTEIN KINASE PERK4"/>
    <property type="match status" value="1"/>
</dbReference>
<dbReference type="EC" id="2.7.11.1" evidence="2"/>
<dbReference type="PROSITE" id="PS00108">
    <property type="entry name" value="PROTEIN_KINASE_ST"/>
    <property type="match status" value="1"/>
</dbReference>
<evidence type="ECO:0000256" key="9">
    <source>
        <dbReference type="ARBA" id="ARBA00022777"/>
    </source>
</evidence>
<dbReference type="PROSITE" id="PS00107">
    <property type="entry name" value="PROTEIN_KINASE_ATP"/>
    <property type="match status" value="1"/>
</dbReference>
<evidence type="ECO:0000256" key="6">
    <source>
        <dbReference type="ARBA" id="ARBA00022679"/>
    </source>
</evidence>
<evidence type="ECO:0000256" key="7">
    <source>
        <dbReference type="ARBA" id="ARBA00022692"/>
    </source>
</evidence>
<dbReference type="Gene3D" id="3.30.200.20">
    <property type="entry name" value="Phosphorylase Kinase, domain 1"/>
    <property type="match status" value="1"/>
</dbReference>
<accession>A0A5N5FPC3</accession>
<feature type="compositionally biased region" description="Low complexity" evidence="17">
    <location>
        <begin position="720"/>
        <end position="729"/>
    </location>
</feature>
<keyword evidence="20" id="KW-0675">Receptor</keyword>
<dbReference type="InterPro" id="IPR000719">
    <property type="entry name" value="Prot_kinase_dom"/>
</dbReference>
<evidence type="ECO:0000256" key="14">
    <source>
        <dbReference type="ARBA" id="ARBA00047899"/>
    </source>
</evidence>
<dbReference type="EMBL" id="SMOL01000695">
    <property type="protein sequence ID" value="KAB2603102.1"/>
    <property type="molecule type" value="Genomic_DNA"/>
</dbReference>
<dbReference type="GO" id="GO:0004674">
    <property type="term" value="F:protein serine/threonine kinase activity"/>
    <property type="evidence" value="ECO:0007669"/>
    <property type="project" value="UniProtKB-KW"/>
</dbReference>
<keyword evidence="4" id="KW-0723">Serine/threonine-protein kinase</keyword>
<keyword evidence="5" id="KW-0597">Phosphoprotein</keyword>
<evidence type="ECO:0000313" key="21">
    <source>
        <dbReference type="Proteomes" id="UP000327157"/>
    </source>
</evidence>